<evidence type="ECO:0000313" key="1">
    <source>
        <dbReference type="EMBL" id="TFK77816.1"/>
    </source>
</evidence>
<protein>
    <submittedName>
        <fullName evidence="1">Uncharacterized protein</fullName>
    </submittedName>
</protein>
<gene>
    <name evidence="1" type="ORF">K466DRAFT_668610</name>
</gene>
<dbReference type="AlphaFoldDB" id="A0A5C3NK07"/>
<dbReference type="InParanoid" id="A0A5C3NK07"/>
<organism evidence="1 2">
    <name type="scientific">Polyporus arcularius HHB13444</name>
    <dbReference type="NCBI Taxonomy" id="1314778"/>
    <lineage>
        <taxon>Eukaryota</taxon>
        <taxon>Fungi</taxon>
        <taxon>Dikarya</taxon>
        <taxon>Basidiomycota</taxon>
        <taxon>Agaricomycotina</taxon>
        <taxon>Agaricomycetes</taxon>
        <taxon>Polyporales</taxon>
        <taxon>Polyporaceae</taxon>
        <taxon>Polyporus</taxon>
    </lineage>
</organism>
<dbReference type="EMBL" id="ML213117">
    <property type="protein sequence ID" value="TFK77816.1"/>
    <property type="molecule type" value="Genomic_DNA"/>
</dbReference>
<evidence type="ECO:0000313" key="2">
    <source>
        <dbReference type="Proteomes" id="UP000308197"/>
    </source>
</evidence>
<keyword evidence="2" id="KW-1185">Reference proteome</keyword>
<sequence length="114" mass="12766">MCFCRRGIRRSYLPTFLRCIAATGGRWGRDIECCMLAEMHDCTQVRTSCLLVCVSAHSVALMTYAGMDECFIQCKQGSKVRFDFGALHTSSTTQAGHAQPHLVARIPDIQHRRA</sequence>
<proteinExistence type="predicted"/>
<reference evidence="1 2" key="1">
    <citation type="journal article" date="2019" name="Nat. Ecol. Evol.">
        <title>Megaphylogeny resolves global patterns of mushroom evolution.</title>
        <authorList>
            <person name="Varga T."/>
            <person name="Krizsan K."/>
            <person name="Foldi C."/>
            <person name="Dima B."/>
            <person name="Sanchez-Garcia M."/>
            <person name="Sanchez-Ramirez S."/>
            <person name="Szollosi G.J."/>
            <person name="Szarkandi J.G."/>
            <person name="Papp V."/>
            <person name="Albert L."/>
            <person name="Andreopoulos W."/>
            <person name="Angelini C."/>
            <person name="Antonin V."/>
            <person name="Barry K.W."/>
            <person name="Bougher N.L."/>
            <person name="Buchanan P."/>
            <person name="Buyck B."/>
            <person name="Bense V."/>
            <person name="Catcheside P."/>
            <person name="Chovatia M."/>
            <person name="Cooper J."/>
            <person name="Damon W."/>
            <person name="Desjardin D."/>
            <person name="Finy P."/>
            <person name="Geml J."/>
            <person name="Haridas S."/>
            <person name="Hughes K."/>
            <person name="Justo A."/>
            <person name="Karasinski D."/>
            <person name="Kautmanova I."/>
            <person name="Kiss B."/>
            <person name="Kocsube S."/>
            <person name="Kotiranta H."/>
            <person name="LaButti K.M."/>
            <person name="Lechner B.E."/>
            <person name="Liimatainen K."/>
            <person name="Lipzen A."/>
            <person name="Lukacs Z."/>
            <person name="Mihaltcheva S."/>
            <person name="Morgado L.N."/>
            <person name="Niskanen T."/>
            <person name="Noordeloos M.E."/>
            <person name="Ohm R.A."/>
            <person name="Ortiz-Santana B."/>
            <person name="Ovrebo C."/>
            <person name="Racz N."/>
            <person name="Riley R."/>
            <person name="Savchenko A."/>
            <person name="Shiryaev A."/>
            <person name="Soop K."/>
            <person name="Spirin V."/>
            <person name="Szebenyi C."/>
            <person name="Tomsovsky M."/>
            <person name="Tulloss R.E."/>
            <person name="Uehling J."/>
            <person name="Grigoriev I.V."/>
            <person name="Vagvolgyi C."/>
            <person name="Papp T."/>
            <person name="Martin F.M."/>
            <person name="Miettinen O."/>
            <person name="Hibbett D.S."/>
            <person name="Nagy L.G."/>
        </authorList>
    </citation>
    <scope>NUCLEOTIDE SEQUENCE [LARGE SCALE GENOMIC DNA]</scope>
    <source>
        <strain evidence="1 2">HHB13444</strain>
    </source>
</reference>
<accession>A0A5C3NK07</accession>
<name>A0A5C3NK07_9APHY</name>
<dbReference type="Proteomes" id="UP000308197">
    <property type="component" value="Unassembled WGS sequence"/>
</dbReference>